<sequence>MQTVVITGVTDGTGMATDAGFAVGPGEGEKPQAAHVYAGSCVWRILPRHRRSLPCGCYPKTQTSGPSSHGLCDQAMAS</sequence>
<dbReference type="AlphaFoldDB" id="A0A1P8W8V2"/>
<dbReference type="KEGG" id="fmr:Fuma_00072"/>
<name>A0A1P8W8V2_9PLAN</name>
<protein>
    <submittedName>
        <fullName evidence="2">Uncharacterized protein</fullName>
    </submittedName>
</protein>
<gene>
    <name evidence="2" type="ORF">Fuma_00072</name>
</gene>
<keyword evidence="3" id="KW-1185">Reference proteome</keyword>
<reference evidence="2 3" key="1">
    <citation type="journal article" date="2016" name="Front. Microbiol.">
        <title>Fuerstia marisgermanicae gen. nov., sp. nov., an Unusual Member of the Phylum Planctomycetes from the German Wadden Sea.</title>
        <authorList>
            <person name="Kohn T."/>
            <person name="Heuer A."/>
            <person name="Jogler M."/>
            <person name="Vollmers J."/>
            <person name="Boedeker C."/>
            <person name="Bunk B."/>
            <person name="Rast P."/>
            <person name="Borchert D."/>
            <person name="Glockner I."/>
            <person name="Freese H.M."/>
            <person name="Klenk H.P."/>
            <person name="Overmann J."/>
            <person name="Kaster A.K."/>
            <person name="Rohde M."/>
            <person name="Wiegand S."/>
            <person name="Jogler C."/>
        </authorList>
    </citation>
    <scope>NUCLEOTIDE SEQUENCE [LARGE SCALE GENOMIC DNA]</scope>
    <source>
        <strain evidence="2 3">NH11</strain>
    </source>
</reference>
<organism evidence="2 3">
    <name type="scientific">Fuerstiella marisgermanici</name>
    <dbReference type="NCBI Taxonomy" id="1891926"/>
    <lineage>
        <taxon>Bacteria</taxon>
        <taxon>Pseudomonadati</taxon>
        <taxon>Planctomycetota</taxon>
        <taxon>Planctomycetia</taxon>
        <taxon>Planctomycetales</taxon>
        <taxon>Planctomycetaceae</taxon>
        <taxon>Fuerstiella</taxon>
    </lineage>
</organism>
<proteinExistence type="predicted"/>
<dbReference type="Proteomes" id="UP000187735">
    <property type="component" value="Chromosome"/>
</dbReference>
<evidence type="ECO:0000313" key="3">
    <source>
        <dbReference type="Proteomes" id="UP000187735"/>
    </source>
</evidence>
<accession>A0A1P8W8V2</accession>
<dbReference type="EMBL" id="CP017641">
    <property type="protein sequence ID" value="APZ90493.1"/>
    <property type="molecule type" value="Genomic_DNA"/>
</dbReference>
<feature type="region of interest" description="Disordered" evidence="1">
    <location>
        <begin position="58"/>
        <end position="78"/>
    </location>
</feature>
<evidence type="ECO:0000256" key="1">
    <source>
        <dbReference type="SAM" id="MobiDB-lite"/>
    </source>
</evidence>
<evidence type="ECO:0000313" key="2">
    <source>
        <dbReference type="EMBL" id="APZ90493.1"/>
    </source>
</evidence>